<gene>
    <name evidence="2" type="ORF">ACFPIJ_03220</name>
</gene>
<dbReference type="InterPro" id="IPR019692">
    <property type="entry name" value="CFP-6_PH"/>
</dbReference>
<name>A0ABV9VKE4_9ACTN</name>
<dbReference type="EMBL" id="JBHSIU010000004">
    <property type="protein sequence ID" value="MFC4996835.1"/>
    <property type="molecule type" value="Genomic_DNA"/>
</dbReference>
<dbReference type="Proteomes" id="UP001595912">
    <property type="component" value="Unassembled WGS sequence"/>
</dbReference>
<dbReference type="RefSeq" id="WP_380113034.1">
    <property type="nucleotide sequence ID" value="NZ_JBHSIU010000004.1"/>
</dbReference>
<accession>A0ABV9VKE4</accession>
<keyword evidence="3" id="KW-1185">Reference proteome</keyword>
<evidence type="ECO:0000313" key="3">
    <source>
        <dbReference type="Proteomes" id="UP001595912"/>
    </source>
</evidence>
<dbReference type="Pfam" id="PF10756">
    <property type="entry name" value="bPH_6"/>
    <property type="match status" value="1"/>
</dbReference>
<evidence type="ECO:0000259" key="1">
    <source>
        <dbReference type="Pfam" id="PF10756"/>
    </source>
</evidence>
<sequence length="125" mass="13126">MTTRTTRPTVRFRRSASLAVAAGIATIGAIPLLAGGLWFLPVLLVPIAIAVWAWRAGTDVDAAGFTVRALLGSRRVPWAAVDGLVSQDGTVQARLANGHFVKLDAVRPADVERITALTGPDQSNA</sequence>
<feature type="domain" description="Low molecular weight protein antigen 6 PH" evidence="1">
    <location>
        <begin position="55"/>
        <end position="110"/>
    </location>
</feature>
<reference evidence="3" key="1">
    <citation type="journal article" date="2019" name="Int. J. Syst. Evol. Microbiol.">
        <title>The Global Catalogue of Microorganisms (GCM) 10K type strain sequencing project: providing services to taxonomists for standard genome sequencing and annotation.</title>
        <authorList>
            <consortium name="The Broad Institute Genomics Platform"/>
            <consortium name="The Broad Institute Genome Sequencing Center for Infectious Disease"/>
            <person name="Wu L."/>
            <person name="Ma J."/>
        </authorList>
    </citation>
    <scope>NUCLEOTIDE SEQUENCE [LARGE SCALE GENOMIC DNA]</scope>
    <source>
        <strain evidence="3">CGMCC 4.7152</strain>
    </source>
</reference>
<evidence type="ECO:0000313" key="2">
    <source>
        <dbReference type="EMBL" id="MFC4996835.1"/>
    </source>
</evidence>
<proteinExistence type="predicted"/>
<organism evidence="2 3">
    <name type="scientific">Dactylosporangium cerinum</name>
    <dbReference type="NCBI Taxonomy" id="1434730"/>
    <lineage>
        <taxon>Bacteria</taxon>
        <taxon>Bacillati</taxon>
        <taxon>Actinomycetota</taxon>
        <taxon>Actinomycetes</taxon>
        <taxon>Micromonosporales</taxon>
        <taxon>Micromonosporaceae</taxon>
        <taxon>Dactylosporangium</taxon>
    </lineage>
</organism>
<comment type="caution">
    <text evidence="2">The sequence shown here is derived from an EMBL/GenBank/DDBJ whole genome shotgun (WGS) entry which is preliminary data.</text>
</comment>
<protein>
    <submittedName>
        <fullName evidence="2">PH domain-containing protein</fullName>
    </submittedName>
</protein>